<accession>A0A7W8G1L1</accession>
<dbReference type="Gene3D" id="1.10.260.40">
    <property type="entry name" value="lambda repressor-like DNA-binding domains"/>
    <property type="match status" value="1"/>
</dbReference>
<comment type="caution">
    <text evidence="2">The sequence shown here is derived from an EMBL/GenBank/DDBJ whole genome shotgun (WGS) entry which is preliminary data.</text>
</comment>
<dbReference type="SUPFAM" id="SSF47413">
    <property type="entry name" value="lambda repressor-like DNA-binding domains"/>
    <property type="match status" value="1"/>
</dbReference>
<feature type="domain" description="HTH cro/C1-type" evidence="1">
    <location>
        <begin position="16"/>
        <end position="70"/>
    </location>
</feature>
<organism evidence="2 3">
    <name type="scientific">Chiayiivirga flava</name>
    <dbReference type="NCBI Taxonomy" id="659595"/>
    <lineage>
        <taxon>Bacteria</taxon>
        <taxon>Pseudomonadati</taxon>
        <taxon>Pseudomonadota</taxon>
        <taxon>Gammaproteobacteria</taxon>
        <taxon>Lysobacterales</taxon>
        <taxon>Lysobacteraceae</taxon>
        <taxon>Chiayiivirga</taxon>
    </lineage>
</organism>
<dbReference type="Pfam" id="PF01381">
    <property type="entry name" value="HTH_3"/>
    <property type="match status" value="1"/>
</dbReference>
<evidence type="ECO:0000313" key="3">
    <source>
        <dbReference type="Proteomes" id="UP000521199"/>
    </source>
</evidence>
<reference evidence="2 3" key="1">
    <citation type="submission" date="2020-08" db="EMBL/GenBank/DDBJ databases">
        <title>Genomic Encyclopedia of Type Strains, Phase IV (KMG-IV): sequencing the most valuable type-strain genomes for metagenomic binning, comparative biology and taxonomic classification.</title>
        <authorList>
            <person name="Goeker M."/>
        </authorList>
    </citation>
    <scope>NUCLEOTIDE SEQUENCE [LARGE SCALE GENOMIC DNA]</scope>
    <source>
        <strain evidence="2 3">DSM 24163</strain>
    </source>
</reference>
<dbReference type="Proteomes" id="UP000521199">
    <property type="component" value="Unassembled WGS sequence"/>
</dbReference>
<protein>
    <submittedName>
        <fullName evidence="2">HTH-type transcriptional regulator/antitoxin HipB</fullName>
    </submittedName>
</protein>
<evidence type="ECO:0000313" key="2">
    <source>
        <dbReference type="EMBL" id="MBB5207755.1"/>
    </source>
</evidence>
<dbReference type="RefSeq" id="WP_183960287.1">
    <property type="nucleotide sequence ID" value="NZ_JACHHP010000002.1"/>
</dbReference>
<gene>
    <name evidence="2" type="ORF">HNQ52_001284</name>
</gene>
<proteinExistence type="predicted"/>
<dbReference type="GO" id="GO:0003677">
    <property type="term" value="F:DNA binding"/>
    <property type="evidence" value="ECO:0007669"/>
    <property type="project" value="InterPro"/>
</dbReference>
<dbReference type="InterPro" id="IPR001387">
    <property type="entry name" value="Cro/C1-type_HTH"/>
</dbReference>
<keyword evidence="3" id="KW-1185">Reference proteome</keyword>
<dbReference type="InterPro" id="IPR010982">
    <property type="entry name" value="Lambda_DNA-bd_dom_sf"/>
</dbReference>
<name>A0A7W8G1L1_9GAMM</name>
<dbReference type="PROSITE" id="PS50943">
    <property type="entry name" value="HTH_CROC1"/>
    <property type="match status" value="1"/>
</dbReference>
<sequence>MSDIPLQLSSQLGPILRAVRKSRGLTQQDLARQLGVTRQAISLLEQRPEAATLERLMRVFALLQVDVLLRPRDVDAAPAADW</sequence>
<evidence type="ECO:0000259" key="1">
    <source>
        <dbReference type="PROSITE" id="PS50943"/>
    </source>
</evidence>
<dbReference type="SMART" id="SM00530">
    <property type="entry name" value="HTH_XRE"/>
    <property type="match status" value="1"/>
</dbReference>
<dbReference type="EMBL" id="JACHHP010000002">
    <property type="protein sequence ID" value="MBB5207755.1"/>
    <property type="molecule type" value="Genomic_DNA"/>
</dbReference>
<dbReference type="AlphaFoldDB" id="A0A7W8G1L1"/>
<dbReference type="CDD" id="cd00093">
    <property type="entry name" value="HTH_XRE"/>
    <property type="match status" value="1"/>
</dbReference>